<name>A0A847U9E3_9EURY</name>
<comment type="caution">
    <text evidence="3">The sequence shown here is derived from an EMBL/GenBank/DDBJ whole genome shotgun (WGS) entry which is preliminary data.</text>
</comment>
<feature type="region of interest" description="Disordered" evidence="2">
    <location>
        <begin position="584"/>
        <end position="606"/>
    </location>
</feature>
<feature type="compositionally biased region" description="Polar residues" evidence="2">
    <location>
        <begin position="585"/>
        <end position="595"/>
    </location>
</feature>
<keyword evidence="1" id="KW-0175">Coiled coil</keyword>
<evidence type="ECO:0000256" key="2">
    <source>
        <dbReference type="SAM" id="MobiDB-lite"/>
    </source>
</evidence>
<dbReference type="EMBL" id="WOWB01000004">
    <property type="protein sequence ID" value="NLV08090.1"/>
    <property type="molecule type" value="Genomic_DNA"/>
</dbReference>
<protein>
    <submittedName>
        <fullName evidence="3">Uncharacterized protein</fullName>
    </submittedName>
</protein>
<accession>A0A847U9E3</accession>
<sequence>MRGDHLEKAFLKERILPLLFNRKSATIFRSARNALESHNTTVNDLQEQYDSTNRTDGDFWESVADIISDAYDVSFSNFSEIEFEDFVRELLDARFDKEFRVNDIRKLDDGTAIDDFLSEVDEGDNIVLNSDDSDPRIIYVGEKSSREYVEPLRPTEEEYYPPLLLEINEGDDEIRLSGNKTQRNRFVYATHDYDNIVLQDEEPDSYDELDIDPLFVQKLKSHDIFLRDIRISGGNSNISLSVSSGEGVIEVQEFVDYDLLIQDKQDLLAVDKCKFIYVTEDEDVEFELNFQTFSRTSDNQEFIKISLEIAETEQETRETIEDILERYGIEVYEPYHKPPSYYFNKILTTHKNYRGKYYNSLQNIESSTGIDKLVDEEIINPDSEEEHIPLNKESLMEEIHSVLSDATGEDIEIGGRQHRIADIEEPEESRIQLTVKSYSDDAEDSHRRFYTVIIPFRARPDKFEKIYNIILTQVNYHQILTSESHTDVVRYIVRATQRKLRYQQEMLVEKEARRSVKILQDYYPEPDQFRESHDSKQQAGYDIEDHVNVVLRYLFRDYLPGGGKNEADGRLKLKNSHYLIDSKQSESIPQTQLTKSKQDLEDSGSSVFTESERMVFVVSKELLLSNTESGSLNKDARERIERDTDFSFHFISIEAISTLYDIFSENTNILSSNSKAYGQILSHVQSMIDESQFSENCEDLTGNEEEHIAKIRRTIDDSDYMPEDRYRYF</sequence>
<dbReference type="Proteomes" id="UP000610611">
    <property type="component" value="Unassembled WGS sequence"/>
</dbReference>
<feature type="coiled-coil region" evidence="1">
    <location>
        <begin position="28"/>
        <end position="55"/>
    </location>
</feature>
<reference evidence="3" key="1">
    <citation type="submission" date="2019-12" db="EMBL/GenBank/DDBJ databases">
        <title>The whole-genome sequencing of Haloarcula japonica strain pws8.</title>
        <authorList>
            <person name="Verma D.K."/>
            <person name="Gopal K."/>
            <person name="Prasad E.S."/>
        </authorList>
    </citation>
    <scope>NUCLEOTIDE SEQUENCE</scope>
    <source>
        <strain evidence="3">Pws8</strain>
    </source>
</reference>
<proteinExistence type="predicted"/>
<dbReference type="AlphaFoldDB" id="A0A847U9E3"/>
<evidence type="ECO:0000256" key="1">
    <source>
        <dbReference type="SAM" id="Coils"/>
    </source>
</evidence>
<evidence type="ECO:0000313" key="3">
    <source>
        <dbReference type="EMBL" id="NLV08090.1"/>
    </source>
</evidence>
<dbReference type="RefSeq" id="WP_170084377.1">
    <property type="nucleotide sequence ID" value="NZ_WOWB01000004.1"/>
</dbReference>
<organism evidence="3 4">
    <name type="scientific">Haloarcula rubripromontorii</name>
    <dbReference type="NCBI Taxonomy" id="1705562"/>
    <lineage>
        <taxon>Archaea</taxon>
        <taxon>Methanobacteriati</taxon>
        <taxon>Methanobacteriota</taxon>
        <taxon>Stenosarchaea group</taxon>
        <taxon>Halobacteria</taxon>
        <taxon>Halobacteriales</taxon>
        <taxon>Haloarculaceae</taxon>
        <taxon>Haloarcula</taxon>
    </lineage>
</organism>
<gene>
    <name evidence="3" type="ORF">GOC83_18345</name>
</gene>
<evidence type="ECO:0000313" key="4">
    <source>
        <dbReference type="Proteomes" id="UP000610611"/>
    </source>
</evidence>